<name>A0A0R3N779_9BRAD</name>
<sequence length="180" mass="19432">MKPGASDAAEYVLGLLGTEARSAFAQRLKSDEALRAQVEYWESMFSGLPGAEAEPPPSGLFEKILDRIEGEGADLPGTVTKRAGTANWFEISPGIKGRLLHVDRAQNRQHLLIRMAPGASYRSHAHDADEHTLVIEGDLSFGDLNLKAGDFHVATPSSSHPPGRTVNGCLVHVIMSLDQH</sequence>
<reference evidence="2 3" key="1">
    <citation type="submission" date="2014-03" db="EMBL/GenBank/DDBJ databases">
        <title>Bradyrhizobium valentinum sp. nov., isolated from effective nodules of Lupinus mariae-josephae, a lupine endemic of basic-lime soils in Eastern Spain.</title>
        <authorList>
            <person name="Duran D."/>
            <person name="Rey L."/>
            <person name="Navarro A."/>
            <person name="Busquets A."/>
            <person name="Imperial J."/>
            <person name="Ruiz-Argueso T."/>
        </authorList>
    </citation>
    <scope>NUCLEOTIDE SEQUENCE [LARGE SCALE GENOMIC DNA]</scope>
    <source>
        <strain evidence="2 3">CCBAU 23086</strain>
    </source>
</reference>
<organism evidence="2 3">
    <name type="scientific">Bradyrhizobium lablabi</name>
    <dbReference type="NCBI Taxonomy" id="722472"/>
    <lineage>
        <taxon>Bacteria</taxon>
        <taxon>Pseudomonadati</taxon>
        <taxon>Pseudomonadota</taxon>
        <taxon>Alphaproteobacteria</taxon>
        <taxon>Hyphomicrobiales</taxon>
        <taxon>Nitrobacteraceae</taxon>
        <taxon>Bradyrhizobium</taxon>
    </lineage>
</organism>
<dbReference type="SUPFAM" id="SSF51182">
    <property type="entry name" value="RmlC-like cupins"/>
    <property type="match status" value="1"/>
</dbReference>
<dbReference type="EMBL" id="LLYB01000049">
    <property type="protein sequence ID" value="KRR26127.1"/>
    <property type="molecule type" value="Genomic_DNA"/>
</dbReference>
<dbReference type="Proteomes" id="UP000051660">
    <property type="component" value="Unassembled WGS sequence"/>
</dbReference>
<evidence type="ECO:0000313" key="3">
    <source>
        <dbReference type="Proteomes" id="UP000051660"/>
    </source>
</evidence>
<dbReference type="Gene3D" id="2.60.120.10">
    <property type="entry name" value="Jelly Rolls"/>
    <property type="match status" value="1"/>
</dbReference>
<evidence type="ECO:0000259" key="1">
    <source>
        <dbReference type="Pfam" id="PF12973"/>
    </source>
</evidence>
<proteinExistence type="predicted"/>
<dbReference type="Pfam" id="PF12973">
    <property type="entry name" value="Cupin_7"/>
    <property type="match status" value="1"/>
</dbReference>
<comment type="caution">
    <text evidence="2">The sequence shown here is derived from an EMBL/GenBank/DDBJ whole genome shotgun (WGS) entry which is preliminary data.</text>
</comment>
<dbReference type="InterPro" id="IPR011051">
    <property type="entry name" value="RmlC_Cupin_sf"/>
</dbReference>
<dbReference type="InterPro" id="IPR025979">
    <property type="entry name" value="ChrR-like_cupin_dom"/>
</dbReference>
<dbReference type="AlphaFoldDB" id="A0A0R3N779"/>
<feature type="domain" description="ChrR-like cupin" evidence="1">
    <location>
        <begin position="82"/>
        <end position="173"/>
    </location>
</feature>
<gene>
    <name evidence="2" type="ORF">CQ14_26940</name>
</gene>
<dbReference type="InterPro" id="IPR014710">
    <property type="entry name" value="RmlC-like_jellyroll"/>
</dbReference>
<evidence type="ECO:0000313" key="2">
    <source>
        <dbReference type="EMBL" id="KRR26127.1"/>
    </source>
</evidence>
<protein>
    <recommendedName>
        <fullName evidence="1">ChrR-like cupin domain-containing protein</fullName>
    </recommendedName>
</protein>
<accession>A0A0R3N779</accession>